<dbReference type="RefSeq" id="WP_114281355.1">
    <property type="nucleotide sequence ID" value="NZ_QPJY01000019.1"/>
</dbReference>
<keyword evidence="3" id="KW-1185">Reference proteome</keyword>
<gene>
    <name evidence="2" type="ORF">DFQ59_11925</name>
</gene>
<dbReference type="PANTHER" id="PTHR38011:SF11">
    <property type="entry name" value="2,5-DIAMINO-6-RIBOSYLAMINO-4(3H)-PYRIMIDINONE 5'-PHOSPHATE REDUCTASE"/>
    <property type="match status" value="1"/>
</dbReference>
<feature type="domain" description="Bacterial bifunctional deaminase-reductase C-terminal" evidence="1">
    <location>
        <begin position="3"/>
        <end position="163"/>
    </location>
</feature>
<dbReference type="AlphaFoldDB" id="A0A369BN10"/>
<reference evidence="2 3" key="1">
    <citation type="submission" date="2018-07" db="EMBL/GenBank/DDBJ databases">
        <title>Genomic Encyclopedia of Type Strains, Phase IV (KMG-IV): sequencing the most valuable type-strain genomes for metagenomic binning, comparative biology and taxonomic classification.</title>
        <authorList>
            <person name="Goeker M."/>
        </authorList>
    </citation>
    <scope>NUCLEOTIDE SEQUENCE [LARGE SCALE GENOMIC DNA]</scope>
    <source>
        <strain evidence="2 3">DSM 26407</strain>
    </source>
</reference>
<dbReference type="Proteomes" id="UP000252707">
    <property type="component" value="Unassembled WGS sequence"/>
</dbReference>
<dbReference type="InterPro" id="IPR002734">
    <property type="entry name" value="RibDG_C"/>
</dbReference>
<comment type="caution">
    <text evidence="2">The sequence shown here is derived from an EMBL/GenBank/DDBJ whole genome shotgun (WGS) entry which is preliminary data.</text>
</comment>
<dbReference type="EMBL" id="QPJY01000019">
    <property type="protein sequence ID" value="RCX22008.1"/>
    <property type="molecule type" value="Genomic_DNA"/>
</dbReference>
<dbReference type="InterPro" id="IPR024072">
    <property type="entry name" value="DHFR-like_dom_sf"/>
</dbReference>
<evidence type="ECO:0000313" key="2">
    <source>
        <dbReference type="EMBL" id="RCX22008.1"/>
    </source>
</evidence>
<dbReference type="GO" id="GO:0009231">
    <property type="term" value="P:riboflavin biosynthetic process"/>
    <property type="evidence" value="ECO:0007669"/>
    <property type="project" value="InterPro"/>
</dbReference>
<sequence>MRRVILYIATSLDGCIARPDGAVDWLFTDQDYGYGAFYAGIDTVLMGRTTYEQVLGFGDYPYPDTRGYVFSRTSAGQRDAHVSFVADNPADFIAALRAQPGRDIWLVGGAQLVHAFLERDLVDEFVLSVHPLVLGEGIPLFRGPHPTRTLRLKEARTFDTGLVQLTYGRRMLRAP</sequence>
<dbReference type="Pfam" id="PF01872">
    <property type="entry name" value="RibD_C"/>
    <property type="match status" value="1"/>
</dbReference>
<organism evidence="2 3">
    <name type="scientific">Thioalbus denitrificans</name>
    <dbReference type="NCBI Taxonomy" id="547122"/>
    <lineage>
        <taxon>Bacteria</taxon>
        <taxon>Pseudomonadati</taxon>
        <taxon>Pseudomonadota</taxon>
        <taxon>Gammaproteobacteria</taxon>
        <taxon>Chromatiales</taxon>
        <taxon>Ectothiorhodospiraceae</taxon>
        <taxon>Thioalbus</taxon>
    </lineage>
</organism>
<dbReference type="SUPFAM" id="SSF53597">
    <property type="entry name" value="Dihydrofolate reductase-like"/>
    <property type="match status" value="1"/>
</dbReference>
<protein>
    <submittedName>
        <fullName evidence="2">Dihydrofolate reductase</fullName>
    </submittedName>
</protein>
<dbReference type="OrthoDB" id="9782335at2"/>
<dbReference type="GO" id="GO:0008703">
    <property type="term" value="F:5-amino-6-(5-phosphoribosylamino)uracil reductase activity"/>
    <property type="evidence" value="ECO:0007669"/>
    <property type="project" value="InterPro"/>
</dbReference>
<proteinExistence type="predicted"/>
<dbReference type="Gene3D" id="3.40.430.10">
    <property type="entry name" value="Dihydrofolate Reductase, subunit A"/>
    <property type="match status" value="1"/>
</dbReference>
<evidence type="ECO:0000313" key="3">
    <source>
        <dbReference type="Proteomes" id="UP000252707"/>
    </source>
</evidence>
<dbReference type="PANTHER" id="PTHR38011">
    <property type="entry name" value="DIHYDROFOLATE REDUCTASE FAMILY PROTEIN (AFU_ORTHOLOGUE AFUA_8G06820)"/>
    <property type="match status" value="1"/>
</dbReference>
<accession>A0A369BN10</accession>
<name>A0A369BN10_9GAMM</name>
<dbReference type="InterPro" id="IPR050765">
    <property type="entry name" value="Riboflavin_Biosynth_HTPR"/>
</dbReference>
<evidence type="ECO:0000259" key="1">
    <source>
        <dbReference type="Pfam" id="PF01872"/>
    </source>
</evidence>